<gene>
    <name evidence="1" type="ORF">RHMOL_Rhmol11G0079700</name>
</gene>
<dbReference type="Proteomes" id="UP001062846">
    <property type="component" value="Chromosome 11"/>
</dbReference>
<sequence length="87" mass="10151">MHVAFWFMELSFAVANFFHGVVHMNLLYLLVIIAILEELLAFCSRSLMASFSRVVLHQMEEPMRVHGLGAQFNKLGMIFFFERKRGK</sequence>
<accession>A0ACC0LQT6</accession>
<keyword evidence="2" id="KW-1185">Reference proteome</keyword>
<organism evidence="1 2">
    <name type="scientific">Rhododendron molle</name>
    <name type="common">Chinese azalea</name>
    <name type="synonym">Azalea mollis</name>
    <dbReference type="NCBI Taxonomy" id="49168"/>
    <lineage>
        <taxon>Eukaryota</taxon>
        <taxon>Viridiplantae</taxon>
        <taxon>Streptophyta</taxon>
        <taxon>Embryophyta</taxon>
        <taxon>Tracheophyta</taxon>
        <taxon>Spermatophyta</taxon>
        <taxon>Magnoliopsida</taxon>
        <taxon>eudicotyledons</taxon>
        <taxon>Gunneridae</taxon>
        <taxon>Pentapetalae</taxon>
        <taxon>asterids</taxon>
        <taxon>Ericales</taxon>
        <taxon>Ericaceae</taxon>
        <taxon>Ericoideae</taxon>
        <taxon>Rhodoreae</taxon>
        <taxon>Rhododendron</taxon>
    </lineage>
</organism>
<reference evidence="1" key="1">
    <citation type="submission" date="2022-02" db="EMBL/GenBank/DDBJ databases">
        <title>Plant Genome Project.</title>
        <authorList>
            <person name="Zhang R.-G."/>
        </authorList>
    </citation>
    <scope>NUCLEOTIDE SEQUENCE</scope>
    <source>
        <strain evidence="1">AT1</strain>
    </source>
</reference>
<protein>
    <submittedName>
        <fullName evidence="1">Uncharacterized protein</fullName>
    </submittedName>
</protein>
<comment type="caution">
    <text evidence="1">The sequence shown here is derived from an EMBL/GenBank/DDBJ whole genome shotgun (WGS) entry which is preliminary data.</text>
</comment>
<name>A0ACC0LQT6_RHOML</name>
<evidence type="ECO:0000313" key="1">
    <source>
        <dbReference type="EMBL" id="KAI8530697.1"/>
    </source>
</evidence>
<evidence type="ECO:0000313" key="2">
    <source>
        <dbReference type="Proteomes" id="UP001062846"/>
    </source>
</evidence>
<dbReference type="EMBL" id="CM046398">
    <property type="protein sequence ID" value="KAI8530697.1"/>
    <property type="molecule type" value="Genomic_DNA"/>
</dbReference>
<proteinExistence type="predicted"/>